<evidence type="ECO:0000256" key="1">
    <source>
        <dbReference type="SAM" id="Phobius"/>
    </source>
</evidence>
<reference evidence="2" key="1">
    <citation type="journal article" date="2015" name="Nature">
        <title>Complex archaea that bridge the gap between prokaryotes and eukaryotes.</title>
        <authorList>
            <person name="Spang A."/>
            <person name="Saw J.H."/>
            <person name="Jorgensen S.L."/>
            <person name="Zaremba-Niedzwiedzka K."/>
            <person name="Martijn J."/>
            <person name="Lind A.E."/>
            <person name="van Eijk R."/>
            <person name="Schleper C."/>
            <person name="Guy L."/>
            <person name="Ettema T.J."/>
        </authorList>
    </citation>
    <scope>NUCLEOTIDE SEQUENCE</scope>
</reference>
<dbReference type="EMBL" id="LAZR01035920">
    <property type="protein sequence ID" value="KKL26203.1"/>
    <property type="molecule type" value="Genomic_DNA"/>
</dbReference>
<proteinExistence type="predicted"/>
<evidence type="ECO:0000313" key="2">
    <source>
        <dbReference type="EMBL" id="KKL26203.1"/>
    </source>
</evidence>
<gene>
    <name evidence="2" type="ORF">LCGC14_2397630</name>
</gene>
<protein>
    <submittedName>
        <fullName evidence="2">Uncharacterized protein</fullName>
    </submittedName>
</protein>
<keyword evidence="1" id="KW-0472">Membrane</keyword>
<name>A0A0F9EQT1_9ZZZZ</name>
<sequence length="69" mass="7775">MRKFLSNFWVCLGLALLCSYQAAAAYTPDATGWTWMLGICALMWLNDARRALKRDKEALDEQDSGTEEG</sequence>
<accession>A0A0F9EQT1</accession>
<dbReference type="AlphaFoldDB" id="A0A0F9EQT1"/>
<keyword evidence="1" id="KW-1133">Transmembrane helix</keyword>
<keyword evidence="1" id="KW-0812">Transmembrane</keyword>
<organism evidence="2">
    <name type="scientific">marine sediment metagenome</name>
    <dbReference type="NCBI Taxonomy" id="412755"/>
    <lineage>
        <taxon>unclassified sequences</taxon>
        <taxon>metagenomes</taxon>
        <taxon>ecological metagenomes</taxon>
    </lineage>
</organism>
<feature type="transmembrane region" description="Helical" evidence="1">
    <location>
        <begin position="34"/>
        <end position="52"/>
    </location>
</feature>
<comment type="caution">
    <text evidence="2">The sequence shown here is derived from an EMBL/GenBank/DDBJ whole genome shotgun (WGS) entry which is preliminary data.</text>
</comment>